<proteinExistence type="predicted"/>
<feature type="domain" description="N-acetyltransferase" evidence="1">
    <location>
        <begin position="1"/>
        <end position="174"/>
    </location>
</feature>
<dbReference type="Gene3D" id="3.40.630.30">
    <property type="match status" value="1"/>
</dbReference>
<name>A0A2N7FLP6_VIBSP</name>
<gene>
    <name evidence="2" type="ORF">BCU17_10725</name>
</gene>
<dbReference type="AlphaFoldDB" id="A0A2N7FLP6"/>
<evidence type="ECO:0000313" key="3">
    <source>
        <dbReference type="Proteomes" id="UP000235330"/>
    </source>
</evidence>
<comment type="caution">
    <text evidence="2">The sequence shown here is derived from an EMBL/GenBank/DDBJ whole genome shotgun (WGS) entry which is preliminary data.</text>
</comment>
<sequence>MRITEAVRSDLESFFEYIGVQLLENADDNSPLFQPISKENCVVSEQFKDKFRNGFEASLGEHGWRKLWVIKDSKERVFGHIDLRHYGEEYKFHRVLLGMGVDSSLRKQGLGVELIKCVTEFCNESPSVDWLDLNVLSNNLPAKNLYLKCGFEVIGEVTDCYLIEGQFVSETMMTLCTRNSG</sequence>
<evidence type="ECO:0000259" key="1">
    <source>
        <dbReference type="PROSITE" id="PS51186"/>
    </source>
</evidence>
<accession>A0A2N7FLP6</accession>
<dbReference type="EMBL" id="MCWU01000006">
    <property type="protein sequence ID" value="PMJ70214.1"/>
    <property type="molecule type" value="Genomic_DNA"/>
</dbReference>
<dbReference type="SUPFAM" id="SSF55729">
    <property type="entry name" value="Acyl-CoA N-acyltransferases (Nat)"/>
    <property type="match status" value="1"/>
</dbReference>
<dbReference type="Pfam" id="PF00583">
    <property type="entry name" value="Acetyltransf_1"/>
    <property type="match status" value="1"/>
</dbReference>
<dbReference type="PROSITE" id="PS51186">
    <property type="entry name" value="GNAT"/>
    <property type="match status" value="1"/>
</dbReference>
<dbReference type="InterPro" id="IPR000182">
    <property type="entry name" value="GNAT_dom"/>
</dbReference>
<dbReference type="RefSeq" id="WP_076678379.1">
    <property type="nucleotide sequence ID" value="NZ_CAWMVP010000032.1"/>
</dbReference>
<dbReference type="Proteomes" id="UP000235330">
    <property type="component" value="Unassembled WGS sequence"/>
</dbReference>
<dbReference type="GO" id="GO:0016747">
    <property type="term" value="F:acyltransferase activity, transferring groups other than amino-acyl groups"/>
    <property type="evidence" value="ECO:0007669"/>
    <property type="project" value="InterPro"/>
</dbReference>
<organism evidence="2 3">
    <name type="scientific">Vibrio splendidus</name>
    <dbReference type="NCBI Taxonomy" id="29497"/>
    <lineage>
        <taxon>Bacteria</taxon>
        <taxon>Pseudomonadati</taxon>
        <taxon>Pseudomonadota</taxon>
        <taxon>Gammaproteobacteria</taxon>
        <taxon>Vibrionales</taxon>
        <taxon>Vibrionaceae</taxon>
        <taxon>Vibrio</taxon>
    </lineage>
</organism>
<dbReference type="InterPro" id="IPR016181">
    <property type="entry name" value="Acyl_CoA_acyltransferase"/>
</dbReference>
<keyword evidence="2" id="KW-0808">Transferase</keyword>
<protein>
    <submittedName>
        <fullName evidence="2">GNAT family N-acetyltransferase</fullName>
    </submittedName>
</protein>
<dbReference type="OrthoDB" id="336415at2"/>
<reference evidence="3" key="1">
    <citation type="submission" date="2016-07" db="EMBL/GenBank/DDBJ databases">
        <title>Nontailed viruses are major unrecognized killers of bacteria in the ocean.</title>
        <authorList>
            <person name="Kauffman K."/>
            <person name="Hussain F."/>
            <person name="Yang J."/>
            <person name="Arevalo P."/>
            <person name="Brown J."/>
            <person name="Cutler M."/>
            <person name="Kelly L."/>
            <person name="Polz M.F."/>
        </authorList>
    </citation>
    <scope>NUCLEOTIDE SEQUENCE [LARGE SCALE GENOMIC DNA]</scope>
    <source>
        <strain evidence="3">10N.261.55.E11</strain>
    </source>
</reference>
<evidence type="ECO:0000313" key="2">
    <source>
        <dbReference type="EMBL" id="PMJ70214.1"/>
    </source>
</evidence>